<comment type="similarity">
    <text evidence="1">Belongs to the AfsR/DnrI/RedD regulatory family.</text>
</comment>
<dbReference type="Proteomes" id="UP000482800">
    <property type="component" value="Unassembled WGS sequence"/>
</dbReference>
<comment type="caution">
    <text evidence="7">The sequence shown here is derived from an EMBL/GenBank/DDBJ whole genome shotgun (WGS) entry which is preliminary data.</text>
</comment>
<dbReference type="InterPro" id="IPR011990">
    <property type="entry name" value="TPR-like_helical_dom_sf"/>
</dbReference>
<evidence type="ECO:0000256" key="4">
    <source>
        <dbReference type="ARBA" id="ARBA00023163"/>
    </source>
</evidence>
<evidence type="ECO:0000256" key="5">
    <source>
        <dbReference type="PROSITE-ProRule" id="PRU01091"/>
    </source>
</evidence>
<dbReference type="InterPro" id="IPR001867">
    <property type="entry name" value="OmpR/PhoB-type_DNA-bd"/>
</dbReference>
<dbReference type="Pfam" id="PF00486">
    <property type="entry name" value="Trans_reg_C"/>
    <property type="match status" value="1"/>
</dbReference>
<protein>
    <recommendedName>
        <fullName evidence="6">OmpR/PhoB-type domain-containing protein</fullName>
    </recommendedName>
</protein>
<dbReference type="SUPFAM" id="SSF46894">
    <property type="entry name" value="C-terminal effector domain of the bipartite response regulators"/>
    <property type="match status" value="1"/>
</dbReference>
<dbReference type="SMART" id="SM00862">
    <property type="entry name" value="Trans_reg_C"/>
    <property type="match status" value="1"/>
</dbReference>
<reference evidence="7 8" key="2">
    <citation type="submission" date="2020-03" db="EMBL/GenBank/DDBJ databases">
        <authorList>
            <person name="Ichikawa N."/>
            <person name="Kimura A."/>
            <person name="Kitahashi Y."/>
            <person name="Uohara A."/>
        </authorList>
    </citation>
    <scope>NUCLEOTIDE SEQUENCE [LARGE SCALE GENOMIC DNA]</scope>
    <source>
        <strain evidence="7 8">NBRC 108639</strain>
    </source>
</reference>
<dbReference type="Pfam" id="PF03704">
    <property type="entry name" value="BTAD"/>
    <property type="match status" value="1"/>
</dbReference>
<accession>A0A6V8KUP6</accession>
<dbReference type="SMART" id="SM01043">
    <property type="entry name" value="BTAD"/>
    <property type="match status" value="1"/>
</dbReference>
<dbReference type="Gene3D" id="1.25.40.10">
    <property type="entry name" value="Tetratricopeptide repeat domain"/>
    <property type="match status" value="1"/>
</dbReference>
<keyword evidence="4" id="KW-0804">Transcription</keyword>
<dbReference type="SUPFAM" id="SSF48452">
    <property type="entry name" value="TPR-like"/>
    <property type="match status" value="1"/>
</dbReference>
<keyword evidence="8" id="KW-1185">Reference proteome</keyword>
<keyword evidence="3 5" id="KW-0238">DNA-binding</keyword>
<feature type="DNA-binding region" description="OmpR/PhoB-type" evidence="5">
    <location>
        <begin position="1"/>
        <end position="95"/>
    </location>
</feature>
<dbReference type="InterPro" id="IPR005158">
    <property type="entry name" value="BTAD"/>
</dbReference>
<feature type="domain" description="OmpR/PhoB-type" evidence="6">
    <location>
        <begin position="1"/>
        <end position="95"/>
    </location>
</feature>
<dbReference type="InterPro" id="IPR016032">
    <property type="entry name" value="Sig_transdc_resp-reg_C-effctor"/>
</dbReference>
<dbReference type="PROSITE" id="PS51755">
    <property type="entry name" value="OMPR_PHOB"/>
    <property type="match status" value="1"/>
</dbReference>
<evidence type="ECO:0000256" key="1">
    <source>
        <dbReference type="ARBA" id="ARBA00005820"/>
    </source>
</evidence>
<dbReference type="InterPro" id="IPR036388">
    <property type="entry name" value="WH-like_DNA-bd_sf"/>
</dbReference>
<evidence type="ECO:0000259" key="6">
    <source>
        <dbReference type="PROSITE" id="PS51755"/>
    </source>
</evidence>
<dbReference type="InterPro" id="IPR051677">
    <property type="entry name" value="AfsR-DnrI-RedD_regulator"/>
</dbReference>
<evidence type="ECO:0000256" key="3">
    <source>
        <dbReference type="ARBA" id="ARBA00023125"/>
    </source>
</evidence>
<gene>
    <name evidence="7" type="ORF">Phou_097660</name>
</gene>
<dbReference type="GO" id="GO:0006355">
    <property type="term" value="P:regulation of DNA-templated transcription"/>
    <property type="evidence" value="ECO:0007669"/>
    <property type="project" value="InterPro"/>
</dbReference>
<keyword evidence="2" id="KW-0805">Transcription regulation</keyword>
<dbReference type="Gene3D" id="1.10.10.10">
    <property type="entry name" value="Winged helix-like DNA-binding domain superfamily/Winged helix DNA-binding domain"/>
    <property type="match status" value="1"/>
</dbReference>
<proteinExistence type="inferred from homology"/>
<dbReference type="EMBL" id="BLPF01000004">
    <property type="protein sequence ID" value="GFJ85586.1"/>
    <property type="molecule type" value="Genomic_DNA"/>
</dbReference>
<organism evidence="7 8">
    <name type="scientific">Phytohabitans houttuyneae</name>
    <dbReference type="NCBI Taxonomy" id="1076126"/>
    <lineage>
        <taxon>Bacteria</taxon>
        <taxon>Bacillati</taxon>
        <taxon>Actinomycetota</taxon>
        <taxon>Actinomycetes</taxon>
        <taxon>Micromonosporales</taxon>
        <taxon>Micromonosporaceae</taxon>
    </lineage>
</organism>
<dbReference type="AlphaFoldDB" id="A0A6V8KUP6"/>
<evidence type="ECO:0000256" key="2">
    <source>
        <dbReference type="ARBA" id="ARBA00023015"/>
    </source>
</evidence>
<evidence type="ECO:0000313" key="7">
    <source>
        <dbReference type="EMBL" id="GFJ85586.1"/>
    </source>
</evidence>
<name>A0A6V8KUP6_9ACTN</name>
<reference evidence="7 8" key="1">
    <citation type="submission" date="2020-03" db="EMBL/GenBank/DDBJ databases">
        <title>Whole genome shotgun sequence of Phytohabitans houttuyneae NBRC 108639.</title>
        <authorList>
            <person name="Komaki H."/>
            <person name="Tamura T."/>
        </authorList>
    </citation>
    <scope>NUCLEOTIDE SEQUENCE [LARGE SCALE GENOMIC DNA]</scope>
    <source>
        <strain evidence="7 8">NBRC 108639</strain>
    </source>
</reference>
<dbReference type="RefSeq" id="WP_173070731.1">
    <property type="nucleotide sequence ID" value="NZ_BAABGO010000009.1"/>
</dbReference>
<evidence type="ECO:0000313" key="8">
    <source>
        <dbReference type="Proteomes" id="UP000482800"/>
    </source>
</evidence>
<dbReference type="PANTHER" id="PTHR35807">
    <property type="entry name" value="TRANSCRIPTIONAL REGULATOR REDD-RELATED"/>
    <property type="match status" value="1"/>
</dbReference>
<dbReference type="PANTHER" id="PTHR35807:SF1">
    <property type="entry name" value="TRANSCRIPTIONAL REGULATOR REDD"/>
    <property type="match status" value="1"/>
</dbReference>
<dbReference type="GO" id="GO:0003677">
    <property type="term" value="F:DNA binding"/>
    <property type="evidence" value="ECO:0007669"/>
    <property type="project" value="UniProtKB-UniRule"/>
</dbReference>
<dbReference type="GO" id="GO:0000160">
    <property type="term" value="P:phosphorelay signal transduction system"/>
    <property type="evidence" value="ECO:0007669"/>
    <property type="project" value="InterPro"/>
</dbReference>
<sequence>MDIRLLGEVEIESAGTIFALPRSAERCVLATLALNVGRVVPLGTFVDHIWGSRTPTKAEESVATYVRAVRRMIERAGGTRDCLPNRRLDGYRLDVTPSAIDHRRFVDLSATARRLIRQESFPQAIGTFEQALALWRGEALTNVNSQWAESVRYRLRQDRLDVTCELLDLLLRVGAHADVAARAADLVQEEPSERSISLALRGLAGSGQRATIPSFMMRAAARMREASGVRPSAQIVALARKLADSEEVDKIALERPRVAESSGVITITAVNSKNVYQAGGDQYFID</sequence>